<evidence type="ECO:0000313" key="2">
    <source>
        <dbReference type="Proteomes" id="UP001217089"/>
    </source>
</evidence>
<name>A0ABQ9FBS3_TEGGR</name>
<keyword evidence="2" id="KW-1185">Reference proteome</keyword>
<comment type="caution">
    <text evidence="1">The sequence shown here is derived from an EMBL/GenBank/DDBJ whole genome shotgun (WGS) entry which is preliminary data.</text>
</comment>
<organism evidence="1 2">
    <name type="scientific">Tegillarca granosa</name>
    <name type="common">Malaysian cockle</name>
    <name type="synonym">Anadara granosa</name>
    <dbReference type="NCBI Taxonomy" id="220873"/>
    <lineage>
        <taxon>Eukaryota</taxon>
        <taxon>Metazoa</taxon>
        <taxon>Spiralia</taxon>
        <taxon>Lophotrochozoa</taxon>
        <taxon>Mollusca</taxon>
        <taxon>Bivalvia</taxon>
        <taxon>Autobranchia</taxon>
        <taxon>Pteriomorphia</taxon>
        <taxon>Arcoida</taxon>
        <taxon>Arcoidea</taxon>
        <taxon>Arcidae</taxon>
        <taxon>Tegillarca</taxon>
    </lineage>
</organism>
<evidence type="ECO:0000313" key="1">
    <source>
        <dbReference type="EMBL" id="KAJ8313847.1"/>
    </source>
</evidence>
<accession>A0ABQ9FBS3</accession>
<dbReference type="EMBL" id="JARBDR010000342">
    <property type="protein sequence ID" value="KAJ8313847.1"/>
    <property type="molecule type" value="Genomic_DNA"/>
</dbReference>
<sequence length="338" mass="37989">MLYTILDPCNDPAIAKEGHYKDDTLNSHGCQSFWMCRNGVSRFTCCPHGSRYANNSGCIADFKCYDCIPNKIPKFVCTTEGVPSHRRKYIQDVNGIKYHRECPCGLRYEKTIGYCGCVPDQDWRTDPECTACKPDVALNFNETSKVLNCKETPRGILSEKSYSKEDVWSSSGGQKAAVLHGIPIVCSPNDNFSAGRFGYQSYVEVPFFQNNAAVLKTLYLKMKFKTYDMGSTQQILVSNCRFGESYPSLEVIIDKASSELKIWASTEANNASFQISFEEFQWNVFILSFEGEVLKASEILVSVQPGLRFGSCVQPGEIIGGSYFYGYIKYNVCKDIQL</sequence>
<reference evidence="1 2" key="1">
    <citation type="submission" date="2022-12" db="EMBL/GenBank/DDBJ databases">
        <title>Chromosome-level genome of Tegillarca granosa.</title>
        <authorList>
            <person name="Kim J."/>
        </authorList>
    </citation>
    <scope>NUCLEOTIDE SEQUENCE [LARGE SCALE GENOMIC DNA]</scope>
    <source>
        <strain evidence="1">Teg-2019</strain>
        <tissue evidence="1">Adductor muscle</tissue>
    </source>
</reference>
<gene>
    <name evidence="1" type="ORF">KUTeg_008408</name>
</gene>
<dbReference type="Proteomes" id="UP001217089">
    <property type="component" value="Unassembled WGS sequence"/>
</dbReference>
<protein>
    <submittedName>
        <fullName evidence="1">Uncharacterized protein</fullName>
    </submittedName>
</protein>
<proteinExistence type="predicted"/>